<sequence>MPIFSFQPLDYFKVLLTAVNTLQRAEAATLMDFLENNKLLTCYQSGFRKNFNTQSALLKITEEIRMGVENGLLTVLMLFDFRKAFDSINPGILLKRMREMNFSDEVIR</sequence>
<evidence type="ECO:0000313" key="2">
    <source>
        <dbReference type="Proteomes" id="UP000215335"/>
    </source>
</evidence>
<organism evidence="1 2">
    <name type="scientific">Trichomalopsis sarcophagae</name>
    <dbReference type="NCBI Taxonomy" id="543379"/>
    <lineage>
        <taxon>Eukaryota</taxon>
        <taxon>Metazoa</taxon>
        <taxon>Ecdysozoa</taxon>
        <taxon>Arthropoda</taxon>
        <taxon>Hexapoda</taxon>
        <taxon>Insecta</taxon>
        <taxon>Pterygota</taxon>
        <taxon>Neoptera</taxon>
        <taxon>Endopterygota</taxon>
        <taxon>Hymenoptera</taxon>
        <taxon>Apocrita</taxon>
        <taxon>Proctotrupomorpha</taxon>
        <taxon>Chalcidoidea</taxon>
        <taxon>Pteromalidae</taxon>
        <taxon>Pteromalinae</taxon>
        <taxon>Trichomalopsis</taxon>
    </lineage>
</organism>
<proteinExistence type="predicted"/>
<protein>
    <submittedName>
        <fullName evidence="1">Uncharacterized protein</fullName>
    </submittedName>
</protein>
<dbReference type="STRING" id="543379.A0A232ERZ0"/>
<accession>A0A232ERZ0</accession>
<dbReference type="EMBL" id="NNAY01002530">
    <property type="protein sequence ID" value="OXU21129.1"/>
    <property type="molecule type" value="Genomic_DNA"/>
</dbReference>
<dbReference type="OrthoDB" id="7699714at2759"/>
<name>A0A232ERZ0_9HYME</name>
<dbReference type="Proteomes" id="UP000215335">
    <property type="component" value="Unassembled WGS sequence"/>
</dbReference>
<dbReference type="AlphaFoldDB" id="A0A232ERZ0"/>
<reference evidence="1 2" key="1">
    <citation type="journal article" date="2017" name="Curr. Biol.">
        <title>The Evolution of Venom by Co-option of Single-Copy Genes.</title>
        <authorList>
            <person name="Martinson E.O."/>
            <person name="Mrinalini"/>
            <person name="Kelkar Y.D."/>
            <person name="Chang C.H."/>
            <person name="Werren J.H."/>
        </authorList>
    </citation>
    <scope>NUCLEOTIDE SEQUENCE [LARGE SCALE GENOMIC DNA]</scope>
    <source>
        <strain evidence="1 2">Alberta</strain>
        <tissue evidence="1">Whole body</tissue>
    </source>
</reference>
<evidence type="ECO:0000313" key="1">
    <source>
        <dbReference type="EMBL" id="OXU21129.1"/>
    </source>
</evidence>
<keyword evidence="2" id="KW-1185">Reference proteome</keyword>
<comment type="caution">
    <text evidence="1">The sequence shown here is derived from an EMBL/GenBank/DDBJ whole genome shotgun (WGS) entry which is preliminary data.</text>
</comment>
<gene>
    <name evidence="1" type="ORF">TSAR_015502</name>
</gene>